<gene>
    <name evidence="19" type="ORF">IV203_000853</name>
</gene>
<dbReference type="EMBL" id="JAGRRH010000015">
    <property type="protein sequence ID" value="KAG7356167.1"/>
    <property type="molecule type" value="Genomic_DNA"/>
</dbReference>
<dbReference type="GO" id="GO:0016020">
    <property type="term" value="C:membrane"/>
    <property type="evidence" value="ECO:0007669"/>
    <property type="project" value="UniProtKB-SubCell"/>
</dbReference>
<sequence>MSTVLSTTGSGPHAKKLIITHEGEHHGDYSDISLKVTRATVIFTLCAALNSCNLGYDIGVSTNAGSLIQRDLGLTDIQRELFVGSLNFWSIFGSLFSHWICDVYGRRKSFQVAALAFIIGLIIMACANGFAVLMMGRFFVGLGVGFGLAIDPLYIAEVSPAAHRGELVTWSEMAINVGIVLGFFSGIVFYNVDDNLEWRLMFAMGCILPVVMIILSRTVMVESPRWLVSKGQEEQAKEILRKVYPEGFDVNPVAQDIKEALERERIAEQQIGWNVILFPTRAIKRMLIVGVGTAVAQQAVGIDAIQYYLIDVLDESGITSEKAQLGVLMLLGILKLFFIVVGSKLLDRRGRRPLLFVSLVGMCGACILTSFSFFGKNKNKSTFAIIGLSLYLSFFSVGMGPGAWLIPSEVFATSIRAKSMSIATFFNRITATLMASTFLSTANAIGWGPFFIMLASISVVVLVFVCCMLPETKGRSLEDMSLYFAELTGDDSILEAERKVINDRERAGGVEMTPTPQEAPSSTGEAA</sequence>
<dbReference type="NCBIfam" id="TIGR00879">
    <property type="entry name" value="SP"/>
    <property type="match status" value="1"/>
</dbReference>
<evidence type="ECO:0000256" key="16">
    <source>
        <dbReference type="SAM" id="MobiDB-lite"/>
    </source>
</evidence>
<feature type="domain" description="Major facilitator superfamily (MFS) profile" evidence="18">
    <location>
        <begin position="43"/>
        <end position="473"/>
    </location>
</feature>
<feature type="transmembrane region" description="Helical" evidence="17">
    <location>
        <begin position="112"/>
        <end position="132"/>
    </location>
</feature>
<evidence type="ECO:0000256" key="3">
    <source>
        <dbReference type="ARBA" id="ARBA00011738"/>
    </source>
</evidence>
<evidence type="ECO:0000256" key="13">
    <source>
        <dbReference type="ARBA" id="ARBA00044710"/>
    </source>
</evidence>
<keyword evidence="5 17" id="KW-0812">Transmembrane</keyword>
<evidence type="ECO:0000256" key="5">
    <source>
        <dbReference type="ARBA" id="ARBA00022692"/>
    </source>
</evidence>
<name>A0A9K3L676_9STRA</name>
<keyword evidence="7 17" id="KW-0472">Membrane</keyword>
<evidence type="ECO:0000256" key="2">
    <source>
        <dbReference type="ARBA" id="ARBA00010992"/>
    </source>
</evidence>
<evidence type="ECO:0000256" key="9">
    <source>
        <dbReference type="ARBA" id="ARBA00044648"/>
    </source>
</evidence>
<comment type="subunit">
    <text evidence="3">Homodimer.</text>
</comment>
<evidence type="ECO:0000313" key="19">
    <source>
        <dbReference type="EMBL" id="KAG7356167.1"/>
    </source>
</evidence>
<dbReference type="Pfam" id="PF00083">
    <property type="entry name" value="Sugar_tr"/>
    <property type="match status" value="1"/>
</dbReference>
<dbReference type="InterPro" id="IPR005829">
    <property type="entry name" value="Sugar_transporter_CS"/>
</dbReference>
<keyword evidence="4 15" id="KW-0813">Transport</keyword>
<dbReference type="InterPro" id="IPR005828">
    <property type="entry name" value="MFS_sugar_transport-like"/>
</dbReference>
<keyword evidence="20" id="KW-1185">Reference proteome</keyword>
<dbReference type="Proteomes" id="UP000693970">
    <property type="component" value="Unassembled WGS sequence"/>
</dbReference>
<protein>
    <recommendedName>
        <fullName evidence="14">Hexose transporter 1</fullName>
    </recommendedName>
</protein>
<feature type="transmembrane region" description="Helical" evidence="17">
    <location>
        <begin position="167"/>
        <end position="192"/>
    </location>
</feature>
<comment type="subcellular location">
    <subcellularLocation>
        <location evidence="1">Membrane</location>
        <topology evidence="1">Multi-pass membrane protein</topology>
    </subcellularLocation>
</comment>
<dbReference type="PANTHER" id="PTHR48020">
    <property type="entry name" value="PROTON MYO-INOSITOL COTRANSPORTER"/>
    <property type="match status" value="1"/>
</dbReference>
<evidence type="ECO:0000256" key="15">
    <source>
        <dbReference type="RuleBase" id="RU003346"/>
    </source>
</evidence>
<evidence type="ECO:0000256" key="14">
    <source>
        <dbReference type="ARBA" id="ARBA00044780"/>
    </source>
</evidence>
<organism evidence="19 20">
    <name type="scientific">Nitzschia inconspicua</name>
    <dbReference type="NCBI Taxonomy" id="303405"/>
    <lineage>
        <taxon>Eukaryota</taxon>
        <taxon>Sar</taxon>
        <taxon>Stramenopiles</taxon>
        <taxon>Ochrophyta</taxon>
        <taxon>Bacillariophyta</taxon>
        <taxon>Bacillariophyceae</taxon>
        <taxon>Bacillariophycidae</taxon>
        <taxon>Bacillariales</taxon>
        <taxon>Bacillariaceae</taxon>
        <taxon>Nitzschia</taxon>
    </lineage>
</organism>
<comment type="similarity">
    <text evidence="2 15">Belongs to the major facilitator superfamily. Sugar transporter (TC 2.A.1.1) family.</text>
</comment>
<dbReference type="PROSITE" id="PS50850">
    <property type="entry name" value="MFS"/>
    <property type="match status" value="1"/>
</dbReference>
<feature type="transmembrane region" description="Helical" evidence="17">
    <location>
        <begin position="425"/>
        <end position="445"/>
    </location>
</feature>
<feature type="transmembrane region" description="Helical" evidence="17">
    <location>
        <begin position="381"/>
        <end position="405"/>
    </location>
</feature>
<dbReference type="PANTHER" id="PTHR48020:SF49">
    <property type="entry name" value="SUGAR TRANSPORTER"/>
    <property type="match status" value="1"/>
</dbReference>
<evidence type="ECO:0000256" key="7">
    <source>
        <dbReference type="ARBA" id="ARBA00023136"/>
    </source>
</evidence>
<feature type="region of interest" description="Disordered" evidence="16">
    <location>
        <begin position="504"/>
        <end position="527"/>
    </location>
</feature>
<dbReference type="InterPro" id="IPR020846">
    <property type="entry name" value="MFS_dom"/>
</dbReference>
<dbReference type="PROSITE" id="PS00217">
    <property type="entry name" value="SUGAR_TRANSPORT_2"/>
    <property type="match status" value="1"/>
</dbReference>
<dbReference type="OrthoDB" id="6339427at2759"/>
<evidence type="ECO:0000256" key="17">
    <source>
        <dbReference type="SAM" id="Phobius"/>
    </source>
</evidence>
<comment type="catalytic activity">
    <reaction evidence="11">
        <text>D-mannose(out) = D-mannose(in)</text>
        <dbReference type="Rhea" id="RHEA:78391"/>
        <dbReference type="ChEBI" id="CHEBI:4208"/>
    </reaction>
    <physiologicalReaction direction="left-to-right" evidence="11">
        <dbReference type="Rhea" id="RHEA:78392"/>
    </physiologicalReaction>
</comment>
<dbReference type="InterPro" id="IPR003663">
    <property type="entry name" value="Sugar/inositol_transpt"/>
</dbReference>
<evidence type="ECO:0000256" key="10">
    <source>
        <dbReference type="ARBA" id="ARBA00044656"/>
    </source>
</evidence>
<feature type="transmembrane region" description="Helical" evidence="17">
    <location>
        <begin position="198"/>
        <end position="215"/>
    </location>
</feature>
<feature type="transmembrane region" description="Helical" evidence="17">
    <location>
        <begin position="354"/>
        <end position="375"/>
    </location>
</feature>
<evidence type="ECO:0000256" key="1">
    <source>
        <dbReference type="ARBA" id="ARBA00004141"/>
    </source>
</evidence>
<evidence type="ECO:0000313" key="20">
    <source>
        <dbReference type="Proteomes" id="UP000693970"/>
    </source>
</evidence>
<comment type="catalytic activity">
    <reaction evidence="12">
        <text>D-glucosamine(out) = D-glucosamine(in)</text>
        <dbReference type="Rhea" id="RHEA:78423"/>
        <dbReference type="ChEBI" id="CHEBI:58723"/>
    </reaction>
    <physiologicalReaction direction="left-to-right" evidence="12">
        <dbReference type="Rhea" id="RHEA:78424"/>
    </physiologicalReaction>
</comment>
<comment type="catalytic activity">
    <reaction evidence="9">
        <text>D-glucose(out) = D-glucose(in)</text>
        <dbReference type="Rhea" id="RHEA:60376"/>
        <dbReference type="ChEBI" id="CHEBI:4167"/>
    </reaction>
    <physiologicalReaction direction="left-to-right" evidence="9">
        <dbReference type="Rhea" id="RHEA:60377"/>
    </physiologicalReaction>
</comment>
<feature type="transmembrane region" description="Helical" evidence="17">
    <location>
        <begin position="287"/>
        <end position="310"/>
    </location>
</feature>
<feature type="transmembrane region" description="Helical" evidence="17">
    <location>
        <begin position="451"/>
        <end position="470"/>
    </location>
</feature>
<proteinExistence type="inferred from homology"/>
<accession>A0A9K3L676</accession>
<dbReference type="AlphaFoldDB" id="A0A9K3L676"/>
<comment type="catalytic activity">
    <reaction evidence="13">
        <text>D-fructose(out) = D-fructose(in)</text>
        <dbReference type="Rhea" id="RHEA:60372"/>
        <dbReference type="ChEBI" id="CHEBI:37721"/>
    </reaction>
    <physiologicalReaction direction="left-to-right" evidence="13">
        <dbReference type="Rhea" id="RHEA:60373"/>
    </physiologicalReaction>
</comment>
<comment type="catalytic activity">
    <reaction evidence="10">
        <text>D-xylose(out) = D-xylose(in)</text>
        <dbReference type="Rhea" id="RHEA:78427"/>
        <dbReference type="ChEBI" id="CHEBI:53455"/>
    </reaction>
    <physiologicalReaction direction="left-to-right" evidence="10">
        <dbReference type="Rhea" id="RHEA:78428"/>
    </physiologicalReaction>
</comment>
<evidence type="ECO:0000256" key="11">
    <source>
        <dbReference type="ARBA" id="ARBA00044662"/>
    </source>
</evidence>
<feature type="transmembrane region" description="Helical" evidence="17">
    <location>
        <begin position="138"/>
        <end position="155"/>
    </location>
</feature>
<evidence type="ECO:0000256" key="4">
    <source>
        <dbReference type="ARBA" id="ARBA00022448"/>
    </source>
</evidence>
<evidence type="ECO:0000259" key="18">
    <source>
        <dbReference type="PROSITE" id="PS50850"/>
    </source>
</evidence>
<comment type="caution">
    <text evidence="19">The sequence shown here is derived from an EMBL/GenBank/DDBJ whole genome shotgun (WGS) entry which is preliminary data.</text>
</comment>
<evidence type="ECO:0000256" key="8">
    <source>
        <dbReference type="ARBA" id="ARBA00044637"/>
    </source>
</evidence>
<feature type="compositionally biased region" description="Polar residues" evidence="16">
    <location>
        <begin position="514"/>
        <end position="527"/>
    </location>
</feature>
<comment type="catalytic activity">
    <reaction evidence="8">
        <text>D-galactose(in) = D-galactose(out)</text>
        <dbReference type="Rhea" id="RHEA:34915"/>
        <dbReference type="ChEBI" id="CHEBI:4139"/>
    </reaction>
    <physiologicalReaction direction="right-to-left" evidence="8">
        <dbReference type="Rhea" id="RHEA:34917"/>
    </physiologicalReaction>
</comment>
<reference evidence="19" key="1">
    <citation type="journal article" date="2021" name="Sci. Rep.">
        <title>Diploid genomic architecture of Nitzschia inconspicua, an elite biomass production diatom.</title>
        <authorList>
            <person name="Oliver A."/>
            <person name="Podell S."/>
            <person name="Pinowska A."/>
            <person name="Traller J.C."/>
            <person name="Smith S.R."/>
            <person name="McClure R."/>
            <person name="Beliaev A."/>
            <person name="Bohutskyi P."/>
            <person name="Hill E.A."/>
            <person name="Rabines A."/>
            <person name="Zheng H."/>
            <person name="Allen L.Z."/>
            <person name="Kuo A."/>
            <person name="Grigoriev I.V."/>
            <person name="Allen A.E."/>
            <person name="Hazlebeck D."/>
            <person name="Allen E.E."/>
        </authorList>
    </citation>
    <scope>NUCLEOTIDE SEQUENCE</scope>
    <source>
        <strain evidence="19">Hildebrandi</strain>
    </source>
</reference>
<reference evidence="19" key="2">
    <citation type="submission" date="2021-04" db="EMBL/GenBank/DDBJ databases">
        <authorList>
            <person name="Podell S."/>
        </authorList>
    </citation>
    <scope>NUCLEOTIDE SEQUENCE</scope>
    <source>
        <strain evidence="19">Hildebrandi</strain>
    </source>
</reference>
<evidence type="ECO:0000256" key="12">
    <source>
        <dbReference type="ARBA" id="ARBA00044668"/>
    </source>
</evidence>
<feature type="transmembrane region" description="Helical" evidence="17">
    <location>
        <begin position="322"/>
        <end position="342"/>
    </location>
</feature>
<evidence type="ECO:0000256" key="6">
    <source>
        <dbReference type="ARBA" id="ARBA00022989"/>
    </source>
</evidence>
<feature type="transmembrane region" description="Helical" evidence="17">
    <location>
        <begin position="81"/>
        <end position="100"/>
    </location>
</feature>
<dbReference type="GO" id="GO:0022857">
    <property type="term" value="F:transmembrane transporter activity"/>
    <property type="evidence" value="ECO:0007669"/>
    <property type="project" value="InterPro"/>
</dbReference>
<keyword evidence="6 17" id="KW-1133">Transmembrane helix</keyword>
<dbReference type="InterPro" id="IPR050814">
    <property type="entry name" value="Myo-inositol_Transporter"/>
</dbReference>